<dbReference type="GO" id="GO:0008235">
    <property type="term" value="F:metalloexopeptidase activity"/>
    <property type="evidence" value="ECO:0007669"/>
    <property type="project" value="InterPro"/>
</dbReference>
<proteinExistence type="predicted"/>
<dbReference type="Pfam" id="PF04389">
    <property type="entry name" value="Peptidase_M28"/>
    <property type="match status" value="1"/>
</dbReference>
<dbReference type="InterPro" id="IPR045175">
    <property type="entry name" value="M28_fam"/>
</dbReference>
<feature type="domain" description="Peptidase M28" evidence="1">
    <location>
        <begin position="1"/>
        <end position="161"/>
    </location>
</feature>
<protein>
    <recommendedName>
        <fullName evidence="1">Peptidase M28 domain-containing protein</fullName>
    </recommendedName>
</protein>
<dbReference type="SUPFAM" id="SSF53187">
    <property type="entry name" value="Zn-dependent exopeptidases"/>
    <property type="match status" value="1"/>
</dbReference>
<sequence>MIEMVKFIKRNPFENIDVLFLWFGAEEWGLKGSKSFCDQYYKILKQNYDLDKSLNINLDMVGTYIGLLNKSGIFRRKINKNFNDILEASANQLKISIVKYNKIISPKSDYKSFKKFARKTRSKFQVSCFLSSKDSKYIHSLRDTPDKCSVENLNGCLNICYHALKSIDSNN</sequence>
<dbReference type="EMBL" id="BARU01019466">
    <property type="protein sequence ID" value="GAH53035.1"/>
    <property type="molecule type" value="Genomic_DNA"/>
</dbReference>
<reference evidence="2" key="1">
    <citation type="journal article" date="2014" name="Front. Microbiol.">
        <title>High frequency of phylogenetically diverse reductive dehalogenase-homologous genes in deep subseafloor sedimentary metagenomes.</title>
        <authorList>
            <person name="Kawai M."/>
            <person name="Futagami T."/>
            <person name="Toyoda A."/>
            <person name="Takaki Y."/>
            <person name="Nishi S."/>
            <person name="Hori S."/>
            <person name="Arai W."/>
            <person name="Tsubouchi T."/>
            <person name="Morono Y."/>
            <person name="Uchiyama I."/>
            <person name="Ito T."/>
            <person name="Fujiyama A."/>
            <person name="Inagaki F."/>
            <person name="Takami H."/>
        </authorList>
    </citation>
    <scope>NUCLEOTIDE SEQUENCE</scope>
    <source>
        <strain evidence="2">Expedition CK06-06</strain>
    </source>
</reference>
<dbReference type="Gene3D" id="3.40.630.10">
    <property type="entry name" value="Zn peptidases"/>
    <property type="match status" value="1"/>
</dbReference>
<dbReference type="PANTHER" id="PTHR12147">
    <property type="entry name" value="METALLOPEPTIDASE M28 FAMILY MEMBER"/>
    <property type="match status" value="1"/>
</dbReference>
<name>X1H7L4_9ZZZZ</name>
<evidence type="ECO:0000259" key="1">
    <source>
        <dbReference type="Pfam" id="PF04389"/>
    </source>
</evidence>
<gene>
    <name evidence="2" type="ORF">S03H2_32053</name>
</gene>
<evidence type="ECO:0000313" key="2">
    <source>
        <dbReference type="EMBL" id="GAH53035.1"/>
    </source>
</evidence>
<accession>X1H7L4</accession>
<dbReference type="AlphaFoldDB" id="X1H7L4"/>
<dbReference type="GO" id="GO:0006508">
    <property type="term" value="P:proteolysis"/>
    <property type="evidence" value="ECO:0007669"/>
    <property type="project" value="InterPro"/>
</dbReference>
<organism evidence="2">
    <name type="scientific">marine sediment metagenome</name>
    <dbReference type="NCBI Taxonomy" id="412755"/>
    <lineage>
        <taxon>unclassified sequences</taxon>
        <taxon>metagenomes</taxon>
        <taxon>ecological metagenomes</taxon>
    </lineage>
</organism>
<comment type="caution">
    <text evidence="2">The sequence shown here is derived from an EMBL/GenBank/DDBJ whole genome shotgun (WGS) entry which is preliminary data.</text>
</comment>
<dbReference type="PANTHER" id="PTHR12147:SF26">
    <property type="entry name" value="PEPTIDASE M28 DOMAIN-CONTAINING PROTEIN"/>
    <property type="match status" value="1"/>
</dbReference>
<dbReference type="InterPro" id="IPR007484">
    <property type="entry name" value="Peptidase_M28"/>
</dbReference>